<proteinExistence type="inferred from homology"/>
<dbReference type="RefSeq" id="XP_028270320.1">
    <property type="nucleotide sequence ID" value="XM_028414519.1"/>
</dbReference>
<comment type="subcellular location">
    <subcellularLocation>
        <location evidence="1">Nucleus</location>
    </subcellularLocation>
</comment>
<reference evidence="8" key="1">
    <citation type="submission" date="2025-08" db="UniProtKB">
        <authorList>
            <consortium name="RefSeq"/>
        </authorList>
    </citation>
    <scope>IDENTIFICATION</scope>
</reference>
<evidence type="ECO:0000256" key="5">
    <source>
        <dbReference type="ARBA" id="ARBA00023306"/>
    </source>
</evidence>
<keyword evidence="7" id="KW-1185">Reference proteome</keyword>
<sequence>MFVTDIRKDFYEVVANQRVALLVAPDIDALCACKILQALFHCDQVQYTLVPVTRWQDLDTAFLEHKEQFRYFVLINCGANVDLLEMLQPDDDSIFFICDTHRPVDVVNVYNDTQIKLLIKQDDDLGVPSYDDIFRDDEDEEGDDSGNESDEGSEPSGKRRRFDEGAVERRIERQRAKREWEARRREILFDYEQYEYHGTSAAMMFFELAWVLTKDTKDMLWWAVIGLTDQWVHDKITHMKYVTDIATMQRHVSRHNHRNEDEENSLSIDCMRISFEYDLRLSLYQHWSLYESICNSCYTSCSFKLWTLNGQKKLQEFLADMGLPLKQVRQKFNSMDMSIKENLRDVIEESSNKYGMKDIRIQTFGVHFGFKNRFLASDMVHAAAALLESTEKEDSDSDNFIKALDSLSRSNLERLHSGIELAKKKLMAIQQTVASCICTNLILSQGPFLYCYLMEGTPDVKLFAKPMALTLLCKYLLKAFVHSTRNKRCKLLPLIMAAPKDVEKGTVIVVGIPPESETSDKKNFFGRAFEKAAESTSSRTLHDHFDTSIIELKTEDRSKFLDALITLLS</sequence>
<organism evidence="7 8">
    <name type="scientific">Parambassis ranga</name>
    <name type="common">Indian glassy fish</name>
    <dbReference type="NCBI Taxonomy" id="210632"/>
    <lineage>
        <taxon>Eukaryota</taxon>
        <taxon>Metazoa</taxon>
        <taxon>Chordata</taxon>
        <taxon>Craniata</taxon>
        <taxon>Vertebrata</taxon>
        <taxon>Euteleostomi</taxon>
        <taxon>Actinopterygii</taxon>
        <taxon>Neopterygii</taxon>
        <taxon>Teleostei</taxon>
        <taxon>Neoteleostei</taxon>
        <taxon>Acanthomorphata</taxon>
        <taxon>Ovalentaria</taxon>
        <taxon>Ambassidae</taxon>
        <taxon>Parambassis</taxon>
    </lineage>
</organism>
<evidence type="ECO:0000313" key="8">
    <source>
        <dbReference type="RefSeq" id="XP_028270320.1"/>
    </source>
</evidence>
<keyword evidence="3" id="KW-0235">DNA replication</keyword>
<keyword evidence="4" id="KW-0539">Nucleus</keyword>
<dbReference type="PANTHER" id="PTHR10507:SF0">
    <property type="entry name" value="CELL DIVISION CONTROL PROTEIN 45 HOMOLOG"/>
    <property type="match status" value="1"/>
</dbReference>
<dbReference type="PANTHER" id="PTHR10507">
    <property type="entry name" value="CDC45-RELATED PROTEIN"/>
    <property type="match status" value="1"/>
</dbReference>
<dbReference type="GeneID" id="114441543"/>
<dbReference type="FunCoup" id="A0A6P7J154">
    <property type="interactions" value="1696"/>
</dbReference>
<dbReference type="OrthoDB" id="10258882at2759"/>
<keyword evidence="8" id="KW-0132">Cell division</keyword>
<evidence type="ECO:0000256" key="4">
    <source>
        <dbReference type="ARBA" id="ARBA00023242"/>
    </source>
</evidence>
<evidence type="ECO:0000256" key="1">
    <source>
        <dbReference type="ARBA" id="ARBA00004123"/>
    </source>
</evidence>
<dbReference type="Proteomes" id="UP000515145">
    <property type="component" value="Chromosome 9"/>
</dbReference>
<dbReference type="GO" id="GO:0006270">
    <property type="term" value="P:DNA replication initiation"/>
    <property type="evidence" value="ECO:0007669"/>
    <property type="project" value="InterPro"/>
</dbReference>
<protein>
    <submittedName>
        <fullName evidence="8">Cell division control protein 45 homolog</fullName>
    </submittedName>
</protein>
<dbReference type="InterPro" id="IPR003874">
    <property type="entry name" value="CDC45"/>
</dbReference>
<dbReference type="GO" id="GO:0000727">
    <property type="term" value="P:double-strand break repair via break-induced replication"/>
    <property type="evidence" value="ECO:0007669"/>
    <property type="project" value="TreeGrafter"/>
</dbReference>
<evidence type="ECO:0000313" key="7">
    <source>
        <dbReference type="Proteomes" id="UP000515145"/>
    </source>
</evidence>
<dbReference type="AlphaFoldDB" id="A0A6P7J154"/>
<dbReference type="CTD" id="8318"/>
<comment type="similarity">
    <text evidence="2">Belongs to the CDC45 family.</text>
</comment>
<evidence type="ECO:0000256" key="6">
    <source>
        <dbReference type="SAM" id="MobiDB-lite"/>
    </source>
</evidence>
<evidence type="ECO:0000256" key="3">
    <source>
        <dbReference type="ARBA" id="ARBA00022705"/>
    </source>
</evidence>
<dbReference type="Pfam" id="PF02724">
    <property type="entry name" value="CDC45"/>
    <property type="match status" value="1"/>
</dbReference>
<dbReference type="GO" id="GO:0003697">
    <property type="term" value="F:single-stranded DNA binding"/>
    <property type="evidence" value="ECO:0007669"/>
    <property type="project" value="TreeGrafter"/>
</dbReference>
<feature type="compositionally biased region" description="Acidic residues" evidence="6">
    <location>
        <begin position="136"/>
        <end position="153"/>
    </location>
</feature>
<dbReference type="GO" id="GO:0003682">
    <property type="term" value="F:chromatin binding"/>
    <property type="evidence" value="ECO:0007669"/>
    <property type="project" value="TreeGrafter"/>
</dbReference>
<dbReference type="GO" id="GO:0031261">
    <property type="term" value="C:DNA replication preinitiation complex"/>
    <property type="evidence" value="ECO:0007669"/>
    <property type="project" value="TreeGrafter"/>
</dbReference>
<dbReference type="GO" id="GO:0051301">
    <property type="term" value="P:cell division"/>
    <property type="evidence" value="ECO:0007669"/>
    <property type="project" value="UniProtKB-KW"/>
</dbReference>
<feature type="region of interest" description="Disordered" evidence="6">
    <location>
        <begin position="136"/>
        <end position="165"/>
    </location>
</feature>
<dbReference type="GO" id="GO:0003688">
    <property type="term" value="F:DNA replication origin binding"/>
    <property type="evidence" value="ECO:0007669"/>
    <property type="project" value="TreeGrafter"/>
</dbReference>
<accession>A0A6P7J154</accession>
<evidence type="ECO:0000256" key="2">
    <source>
        <dbReference type="ARBA" id="ARBA00010727"/>
    </source>
</evidence>
<gene>
    <name evidence="8" type="primary">cdc45</name>
</gene>
<dbReference type="InParanoid" id="A0A6P7J154"/>
<keyword evidence="5" id="KW-0131">Cell cycle</keyword>
<dbReference type="GO" id="GO:1902977">
    <property type="term" value="P:mitotic DNA replication preinitiation complex assembly"/>
    <property type="evidence" value="ECO:0007669"/>
    <property type="project" value="TreeGrafter"/>
</dbReference>
<name>A0A6P7J154_9TELE</name>